<evidence type="ECO:0000256" key="15">
    <source>
        <dbReference type="HAMAP-Rule" id="MF_04000"/>
    </source>
</evidence>
<evidence type="ECO:0000256" key="8">
    <source>
        <dbReference type="ARBA" id="ARBA00022806"/>
    </source>
</evidence>
<comment type="function">
    <text evidence="16">ATP-dependent DNA helicase required for initiation of viral DNA replication. It forms a complex with the viral E2 protein. The E1-E2 complex binds to the replication origin which contains binding sites for both proteins.</text>
</comment>
<dbReference type="PROSITE" id="PS51206">
    <property type="entry name" value="SF3_HELICASE_1"/>
    <property type="match status" value="1"/>
</dbReference>
<dbReference type="Gene3D" id="3.40.50.300">
    <property type="entry name" value="P-loop containing nucleotide triphosphate hydrolases"/>
    <property type="match status" value="1"/>
</dbReference>
<dbReference type="InterPro" id="IPR046935">
    <property type="entry name" value="PPV_E1_DBD_sf"/>
</dbReference>
<dbReference type="Gene3D" id="3.40.1310.10">
    <property type="match status" value="1"/>
</dbReference>
<keyword evidence="5 15" id="KW-0235">DNA replication</keyword>
<comment type="function">
    <text evidence="14 15">ATP-dependent DNA 3'-5' helicase required for initiation of viral DNA replication. It forms a complex with the viral E2 protein. The E1-E2 complex binds to the replication origin which contains binding sites for both proteins. During the initial step, a dimer of E1 interacts with a dimer of protein E2 leading to a complex that binds the viral origin of replication with high specificity. Then, a second dimer of E1 displaces the E2 dimer in an ATP-dependent manner to form the E1 tetramer. Following this, two E1 monomers are added to each half of the site, which results in the formation of two E1 trimers on the viral ori. Subsequently, two hexamers will be created. The double hexamer acts as a bi-directional helicase machinery and unwinds the viral DNA and then recruits the host DNA polymerase to start replication.</text>
</comment>
<dbReference type="EMBL" id="LC368984">
    <property type="protein sequence ID" value="BBC83614.1"/>
    <property type="molecule type" value="Genomic_DNA"/>
</dbReference>
<evidence type="ECO:0000256" key="4">
    <source>
        <dbReference type="ARBA" id="ARBA00022562"/>
    </source>
</evidence>
<evidence type="ECO:0000256" key="7">
    <source>
        <dbReference type="ARBA" id="ARBA00022801"/>
    </source>
</evidence>
<dbReference type="SUPFAM" id="SSF55464">
    <property type="entry name" value="Origin of replication-binding domain, RBD-like"/>
    <property type="match status" value="1"/>
</dbReference>
<protein>
    <recommendedName>
        <fullName evidence="15 16">Replication protein E1</fullName>
        <ecNumber evidence="15 16">5.6.2.4</ecNumber>
    </recommendedName>
    <alternativeName>
        <fullName evidence="15">ATP-dependent helicase E1</fullName>
    </alternativeName>
    <alternativeName>
        <fullName evidence="15">DNA 3'-5' helicase E1</fullName>
    </alternativeName>
</protein>
<evidence type="ECO:0000256" key="5">
    <source>
        <dbReference type="ARBA" id="ARBA00022705"/>
    </source>
</evidence>
<comment type="similarity">
    <text evidence="15 16">Belongs to the papillomaviridae E1 protein family.</text>
</comment>
<dbReference type="InterPro" id="IPR014000">
    <property type="entry name" value="PPV_DNA_helicase_E1_N"/>
</dbReference>
<dbReference type="InterPro" id="IPR014015">
    <property type="entry name" value="Helicase_SF3_DNA-vir"/>
</dbReference>
<feature type="cross-link" description="Glycyl lysine isopeptide (Lys-Gly) (interchain with G-Cter in SUMO)" evidence="15">
    <location>
        <position position="580"/>
    </location>
</feature>
<keyword evidence="4 15" id="KW-1048">Host nucleus</keyword>
<evidence type="ECO:0000313" key="19">
    <source>
        <dbReference type="EMBL" id="BBC83614.1"/>
    </source>
</evidence>
<evidence type="ECO:0000256" key="17">
    <source>
        <dbReference type="SAM" id="MobiDB-lite"/>
    </source>
</evidence>
<dbReference type="GO" id="GO:0005524">
    <property type="term" value="F:ATP binding"/>
    <property type="evidence" value="ECO:0007669"/>
    <property type="project" value="UniProtKB-UniRule"/>
</dbReference>
<keyword evidence="10 15" id="KW-0238">DNA-binding</keyword>
<dbReference type="EC" id="5.6.2.4" evidence="15 16"/>
<comment type="catalytic activity">
    <reaction evidence="12 15">
        <text>Couples ATP hydrolysis with the unwinding of duplex DNA by translocating in the 3'-5' direction.</text>
        <dbReference type="EC" id="5.6.2.4"/>
    </reaction>
</comment>
<dbReference type="PIRSF" id="PIRSF003383">
    <property type="entry name" value="Rep_E1_papillomaV"/>
    <property type="match status" value="1"/>
</dbReference>
<evidence type="ECO:0000256" key="16">
    <source>
        <dbReference type="PIRNR" id="PIRNR003383"/>
    </source>
</evidence>
<evidence type="ECO:0000256" key="10">
    <source>
        <dbReference type="ARBA" id="ARBA00023125"/>
    </source>
</evidence>
<evidence type="ECO:0000259" key="18">
    <source>
        <dbReference type="PROSITE" id="PS51206"/>
    </source>
</evidence>
<proteinExistence type="inferred from homology"/>
<dbReference type="InterPro" id="IPR001177">
    <property type="entry name" value="PPV_DNA_helicase_E1_C"/>
</dbReference>
<evidence type="ECO:0000256" key="2">
    <source>
        <dbReference type="ARBA" id="ARBA00022518"/>
    </source>
</evidence>
<feature type="modified residue" description="Phosphoserine; by host" evidence="15">
    <location>
        <position position="93"/>
    </location>
</feature>
<keyword evidence="6 15" id="KW-0547">Nucleotide-binding</keyword>
<organismHost>
    <name type="scientific">Homo sapiens</name>
    <name type="common">Human</name>
    <dbReference type="NCBI Taxonomy" id="9606"/>
</organismHost>
<feature type="region of interest" description="DNA-binding region" evidence="15">
    <location>
        <begin position="208"/>
        <end position="374"/>
    </location>
</feature>
<evidence type="ECO:0000256" key="9">
    <source>
        <dbReference type="ARBA" id="ARBA00022840"/>
    </source>
</evidence>
<dbReference type="SUPFAM" id="SSF52540">
    <property type="entry name" value="P-loop containing nucleoside triphosphate hydrolases"/>
    <property type="match status" value="1"/>
</dbReference>
<comment type="PTM">
    <text evidence="15">Phosphorylated.</text>
</comment>
<evidence type="ECO:0000256" key="3">
    <source>
        <dbReference type="ARBA" id="ARBA00022553"/>
    </source>
</evidence>
<accession>A0A2Z5ZNS4</accession>
<reference evidence="19" key="1">
    <citation type="journal article" date="2018" name="J. Virol.">
        <title>Within-Host Variations of Human Papillomavirus Reveal APOBEC Signature Mutagenesis in the Viral Genome.</title>
        <authorList>
            <person name="Hirose Y."/>
            <person name="Onuki M."/>
            <person name="Tenjimbayashi Y."/>
            <person name="Mori S."/>
            <person name="Ishii Y."/>
            <person name="Takeuchi T."/>
            <person name="Tasaka N."/>
            <person name="Satoh T."/>
            <person name="Morisada T."/>
            <person name="Iwata T."/>
            <person name="Miyamoto S."/>
            <person name="Matsumoto K."/>
            <person name="Sekizawa A."/>
            <person name="Kukimoto I."/>
        </authorList>
    </citation>
    <scope>NUCLEOTIDE SEQUENCE</scope>
    <source>
        <strain evidence="19">K1183</strain>
    </source>
</reference>
<dbReference type="GO" id="GO:0006260">
    <property type="term" value="P:DNA replication"/>
    <property type="evidence" value="ECO:0007669"/>
    <property type="project" value="UniProtKB-UniRule"/>
</dbReference>
<comment type="caution">
    <text evidence="15">Lacks conserved residue(s) required for the propagation of feature annotation.</text>
</comment>
<keyword evidence="11 15" id="KW-0413">Isomerase</keyword>
<keyword evidence="15" id="KW-1017">Isopeptide bond</keyword>
<sequence>MADPAGTNGEEGTGCNGWFYVEAVVEKKTGDAISDDENENDSDTGEDLVDFIVNDNDYLTQADTETAHALFTAQEAKQHRDAVQVLKRKYLGSPLSDISGCVDNNISPRLKAICIEKQSRAAKRRLFESEDSGYGNTEVETQQMLQVEGRHETETPCSQYSGGSGGGCSQRHETETPCSQYSGGSGGGCSSQYSSGSGGEGVSERHTICQTPLTNILNVLKTSNAKAAMLAKFKELYGVSFSELVRPFKSNKSTCCDWCIAAFGLTPSIADSIKTLLQQYCLYLHIQSLACSWGMVVLLLVRYKCGKNRETIEKLLSKLLCVSPMCMMIEPPKLRSTAAALYWYKTGISNISEVYGDTPEWIQRQTVLQHSFNDCTFELSQMVQWAYDNDIVDDSEIAYKYAQLADTNSNASAFLKSNSQAKIVKDCATMCRHYKRAEKKQMSMSQWIKYRCDRVDDGGDWKQIVMFLRYQGVEFMSFLTALKRFLQGIPKKNCILLYGAANTGKSLFGMSLMKFLQGSVICFVNSKSHFWLQPLADAKIGMLDDATVPCWNYIDDNLRNALDGNLVSMDVKHRPLVQLKCPPLLITSNINAGTDSRWPYLHNRLVVFTFPNEFPFDENGNPVYELNDKNWKSFFSRTWSRLSLHEDEDKENDGDSLPTFKCVSGQNTNTL</sequence>
<feature type="binding site" evidence="15">
    <location>
        <begin position="499"/>
        <end position="506"/>
    </location>
    <ligand>
        <name>ATP</name>
        <dbReference type="ChEBI" id="CHEBI:30616"/>
    </ligand>
</feature>
<gene>
    <name evidence="15 19" type="primary">E1</name>
</gene>
<comment type="subunit">
    <text evidence="15">Can form hexamers. Interacts with E2 protein; this interaction increases E1 DNA binding specificity. Interacts with host DNA polymerase subunit POLA2. Interacts with host single stranded DNA-binding protein RPA1. Interacts with host TOP1; this interaction stimulates the enzymatic activity of TOP1.</text>
</comment>
<dbReference type="Pfam" id="PF20450">
    <property type="entry name" value="PPV_E1_DBD"/>
    <property type="match status" value="1"/>
</dbReference>
<comment type="subcellular location">
    <subcellularLocation>
        <location evidence="1 15">Host nucleus</location>
    </subcellularLocation>
</comment>
<name>A0A2Z5ZNS4_HPV16</name>
<feature type="modified residue" description="Phosphoserine; by host" evidence="15">
    <location>
        <position position="107"/>
    </location>
</feature>
<feature type="short sequence motif" description="Nuclear export signal" evidence="15">
    <location>
        <begin position="106"/>
        <end position="115"/>
    </location>
</feature>
<keyword evidence="7 15" id="KW-0378">Hydrolase</keyword>
<dbReference type="GO" id="GO:0042025">
    <property type="term" value="C:host cell nucleus"/>
    <property type="evidence" value="ECO:0007669"/>
    <property type="project" value="UniProtKB-SubCell"/>
</dbReference>
<feature type="short sequence motif" description="Nuclear localization signal" evidence="15">
    <location>
        <begin position="87"/>
        <end position="89"/>
    </location>
</feature>
<dbReference type="Pfam" id="PF00524">
    <property type="entry name" value="PPV_E1_N"/>
    <property type="match status" value="1"/>
</dbReference>
<comment type="catalytic activity">
    <reaction evidence="13 15 16">
        <text>ATP + H2O = ADP + phosphate + H(+)</text>
        <dbReference type="Rhea" id="RHEA:13065"/>
        <dbReference type="ChEBI" id="CHEBI:15377"/>
        <dbReference type="ChEBI" id="CHEBI:15378"/>
        <dbReference type="ChEBI" id="CHEBI:30616"/>
        <dbReference type="ChEBI" id="CHEBI:43474"/>
        <dbReference type="ChEBI" id="CHEBI:456216"/>
        <dbReference type="EC" id="5.6.2.4"/>
    </reaction>
</comment>
<dbReference type="InterPro" id="IPR037102">
    <property type="entry name" value="Znf_lg_T-Ag_D1_dom_sf"/>
</dbReference>
<evidence type="ECO:0000256" key="1">
    <source>
        <dbReference type="ARBA" id="ARBA00004147"/>
    </source>
</evidence>
<keyword evidence="15" id="KW-0832">Ubl conjugation</keyword>
<dbReference type="InterPro" id="IPR046832">
    <property type="entry name" value="PPV_E1_DBD"/>
</dbReference>
<dbReference type="Gene3D" id="1.10.10.510">
    <property type="entry name" value="Zinc finger, large T-antigen D1 domain"/>
    <property type="match status" value="1"/>
</dbReference>
<dbReference type="GO" id="GO:0043138">
    <property type="term" value="F:3'-5' DNA helicase activity"/>
    <property type="evidence" value="ECO:0007669"/>
    <property type="project" value="UniProtKB-UniRule"/>
</dbReference>
<dbReference type="GO" id="GO:0016887">
    <property type="term" value="F:ATP hydrolysis activity"/>
    <property type="evidence" value="ECO:0007669"/>
    <property type="project" value="RHEA"/>
</dbReference>
<organism evidence="19">
    <name type="scientific">Human papillomavirus type 16</name>
    <dbReference type="NCBI Taxonomy" id="333760"/>
    <lineage>
        <taxon>Viruses</taxon>
        <taxon>Monodnaviria</taxon>
        <taxon>Shotokuvirae</taxon>
        <taxon>Cossaviricota</taxon>
        <taxon>Papovaviricetes</taxon>
        <taxon>Zurhausenvirales</taxon>
        <taxon>Papillomaviridae</taxon>
        <taxon>Firstpapillomavirinae</taxon>
        <taxon>Alphapapillomavirus</taxon>
        <taxon>Alphapapillomavirus 9</taxon>
    </lineage>
</organism>
<evidence type="ECO:0000256" key="13">
    <source>
        <dbReference type="ARBA" id="ARBA00048988"/>
    </source>
</evidence>
<feature type="domain" description="SF3 helicase" evidence="18">
    <location>
        <begin position="473"/>
        <end position="623"/>
    </location>
</feature>
<dbReference type="InterPro" id="IPR027417">
    <property type="entry name" value="P-loop_NTPase"/>
</dbReference>
<keyword evidence="2 15" id="KW-0244">Early protein</keyword>
<dbReference type="HAMAP" id="MF_04000">
    <property type="entry name" value="PPV_E1"/>
    <property type="match status" value="1"/>
</dbReference>
<comment type="PTM">
    <text evidence="15">Sumoylated.</text>
</comment>
<dbReference type="Pfam" id="PF00519">
    <property type="entry name" value="PPV_E1_C"/>
    <property type="match status" value="1"/>
</dbReference>
<keyword evidence="3 15" id="KW-0597">Phosphoprotein</keyword>
<keyword evidence="8 15" id="KW-0347">Helicase</keyword>
<evidence type="ECO:0000256" key="12">
    <source>
        <dbReference type="ARBA" id="ARBA00034617"/>
    </source>
</evidence>
<evidence type="ECO:0000256" key="6">
    <source>
        <dbReference type="ARBA" id="ARBA00022741"/>
    </source>
</evidence>
<evidence type="ECO:0000256" key="14">
    <source>
        <dbReference type="ARBA" id="ARBA00093297"/>
    </source>
</evidence>
<dbReference type="InterPro" id="IPR016393">
    <property type="entry name" value="Rep_E1_papillomaV"/>
</dbReference>
<evidence type="ECO:0000256" key="11">
    <source>
        <dbReference type="ARBA" id="ARBA00023235"/>
    </source>
</evidence>
<dbReference type="GO" id="GO:0003677">
    <property type="term" value="F:DNA binding"/>
    <property type="evidence" value="ECO:0007669"/>
    <property type="project" value="UniProtKB-UniRule"/>
</dbReference>
<keyword evidence="9 15" id="KW-0067">ATP-binding</keyword>
<feature type="region of interest" description="Disordered" evidence="17">
    <location>
        <begin position="646"/>
        <end position="671"/>
    </location>
</feature>